<dbReference type="PANTHER" id="PTHR12385:SF84">
    <property type="entry name" value="CHOLINE TRANSPORTER-LIKE PROTEIN"/>
    <property type="match status" value="1"/>
</dbReference>
<evidence type="ECO:0000256" key="4">
    <source>
        <dbReference type="ARBA" id="ARBA00022989"/>
    </source>
</evidence>
<feature type="transmembrane region" description="Helical" evidence="6">
    <location>
        <begin position="231"/>
        <end position="250"/>
    </location>
</feature>
<protein>
    <recommendedName>
        <fullName evidence="6">Choline transporter-like protein</fullName>
    </recommendedName>
</protein>
<evidence type="ECO:0000256" key="2">
    <source>
        <dbReference type="ARBA" id="ARBA00007168"/>
    </source>
</evidence>
<keyword evidence="4 6" id="KW-1133">Transmembrane helix</keyword>
<feature type="transmembrane region" description="Helical" evidence="6">
    <location>
        <begin position="101"/>
        <end position="120"/>
    </location>
</feature>
<evidence type="ECO:0000256" key="3">
    <source>
        <dbReference type="ARBA" id="ARBA00022692"/>
    </source>
</evidence>
<feature type="transmembrane region" description="Helical" evidence="6">
    <location>
        <begin position="44"/>
        <end position="65"/>
    </location>
</feature>
<keyword evidence="8" id="KW-1185">Reference proteome</keyword>
<dbReference type="InterPro" id="IPR007603">
    <property type="entry name" value="Choline_transptr-like"/>
</dbReference>
<comment type="similarity">
    <text evidence="2 6">Belongs to the CTL (choline transporter-like) family.</text>
</comment>
<feature type="transmembrane region" description="Helical" evidence="6">
    <location>
        <begin position="359"/>
        <end position="385"/>
    </location>
</feature>
<evidence type="ECO:0000256" key="1">
    <source>
        <dbReference type="ARBA" id="ARBA00004141"/>
    </source>
</evidence>
<dbReference type="GO" id="GO:0005886">
    <property type="term" value="C:plasma membrane"/>
    <property type="evidence" value="ECO:0007669"/>
    <property type="project" value="UniProtKB-SubCell"/>
</dbReference>
<keyword evidence="5 6" id="KW-0472">Membrane</keyword>
<evidence type="ECO:0000256" key="5">
    <source>
        <dbReference type="ARBA" id="ARBA00023136"/>
    </source>
</evidence>
<feature type="transmembrane region" description="Helical" evidence="6">
    <location>
        <begin position="12"/>
        <end position="32"/>
    </location>
</feature>
<evidence type="ECO:0000313" key="7">
    <source>
        <dbReference type="EMBL" id="RYR04287.1"/>
    </source>
</evidence>
<dbReference type="Pfam" id="PF04515">
    <property type="entry name" value="Choline_transpo"/>
    <property type="match status" value="1"/>
</dbReference>
<comment type="subcellular location">
    <subcellularLocation>
        <location evidence="6">Cell membrane</location>
        <topology evidence="6">Multi-pass membrane protein</topology>
    </subcellularLocation>
    <subcellularLocation>
        <location evidence="1">Membrane</location>
        <topology evidence="1">Multi-pass membrane protein</topology>
    </subcellularLocation>
</comment>
<name>A0A444YQV1_ARAHY</name>
<proteinExistence type="inferred from homology"/>
<gene>
    <name evidence="7" type="ORF">Ahy_B06g083958</name>
</gene>
<dbReference type="PANTHER" id="PTHR12385">
    <property type="entry name" value="CHOLINE TRANSPORTER-LIKE (SLC FAMILY 44)"/>
    <property type="match status" value="1"/>
</dbReference>
<dbReference type="GO" id="GO:0022857">
    <property type="term" value="F:transmembrane transporter activity"/>
    <property type="evidence" value="ECO:0007669"/>
    <property type="project" value="UniProtKB-UniRule"/>
</dbReference>
<feature type="transmembrane region" description="Helical" evidence="6">
    <location>
        <begin position="177"/>
        <end position="196"/>
    </location>
</feature>
<dbReference type="STRING" id="3818.A0A444YQV1"/>
<dbReference type="AlphaFoldDB" id="A0A444YQV1"/>
<comment type="function">
    <text evidence="6">Choline transporter.</text>
</comment>
<organism evidence="7 8">
    <name type="scientific">Arachis hypogaea</name>
    <name type="common">Peanut</name>
    <dbReference type="NCBI Taxonomy" id="3818"/>
    <lineage>
        <taxon>Eukaryota</taxon>
        <taxon>Viridiplantae</taxon>
        <taxon>Streptophyta</taxon>
        <taxon>Embryophyta</taxon>
        <taxon>Tracheophyta</taxon>
        <taxon>Spermatophyta</taxon>
        <taxon>Magnoliopsida</taxon>
        <taxon>eudicotyledons</taxon>
        <taxon>Gunneridae</taxon>
        <taxon>Pentapetalae</taxon>
        <taxon>rosids</taxon>
        <taxon>fabids</taxon>
        <taxon>Fabales</taxon>
        <taxon>Fabaceae</taxon>
        <taxon>Papilionoideae</taxon>
        <taxon>50 kb inversion clade</taxon>
        <taxon>dalbergioids sensu lato</taxon>
        <taxon>Dalbergieae</taxon>
        <taxon>Pterocarpus clade</taxon>
        <taxon>Arachis</taxon>
    </lineage>
</organism>
<reference evidence="7 8" key="1">
    <citation type="submission" date="2019-01" db="EMBL/GenBank/DDBJ databases">
        <title>Sequencing of cultivated peanut Arachis hypogaea provides insights into genome evolution and oil improvement.</title>
        <authorList>
            <person name="Chen X."/>
        </authorList>
    </citation>
    <scope>NUCLEOTIDE SEQUENCE [LARGE SCALE GENOMIC DNA]</scope>
    <source>
        <strain evidence="8">cv. Fuhuasheng</strain>
        <tissue evidence="7">Leaves</tissue>
    </source>
</reference>
<feature type="transmembrane region" description="Helical" evidence="6">
    <location>
        <begin position="145"/>
        <end position="171"/>
    </location>
</feature>
<dbReference type="Proteomes" id="UP000289738">
    <property type="component" value="Chromosome B06"/>
</dbReference>
<sequence>MSLRIIFQILFYLHLLLTAATVIFITVYGLTSESGGQHFHPMKWYPPVLASTACGGIIGFMWQWITFSYPRNALKAAFWLGPLLTCLMAGMFVYMGTATSLIVGLVSFCSALAQSLYGCWARPRFEYATNILSVSTAFPPAKTRVLVLATIVIGTLYCCFLVSGIGGATALQDKFKLAFIFILVIMLSLGWTMQFLKNVIQLTISRVTYLQILGNPMDTYEALRDSINRSVGCIAIGSILLPVFTLFRGFGRSMSLLGGEDEILFCCVSSYMGMVNVLPKFGNRWSFVHIGVYNKEFVDASGDIWEIFTRARMLPLIDSDLTGALCFLSGVAVGAFCSMVCGIWILVMHQSYALEVSIYAFLIGYFMCRLAMGWLQACVAAYYVAYGENPENDQFDSTIPARLEQIQRSQALQLF</sequence>
<comment type="caution">
    <text evidence="7">The sequence shown here is derived from an EMBL/GenBank/DDBJ whole genome shotgun (WGS) entry which is preliminary data.</text>
</comment>
<accession>A0A444YQV1</accession>
<evidence type="ECO:0000313" key="8">
    <source>
        <dbReference type="Proteomes" id="UP000289738"/>
    </source>
</evidence>
<feature type="transmembrane region" description="Helical" evidence="6">
    <location>
        <begin position="321"/>
        <end position="347"/>
    </location>
</feature>
<feature type="transmembrane region" description="Helical" evidence="6">
    <location>
        <begin position="77"/>
        <end position="95"/>
    </location>
</feature>
<keyword evidence="3 6" id="KW-0812">Transmembrane</keyword>
<dbReference type="EMBL" id="SDMP01000016">
    <property type="protein sequence ID" value="RYR04287.1"/>
    <property type="molecule type" value="Genomic_DNA"/>
</dbReference>
<evidence type="ECO:0000256" key="6">
    <source>
        <dbReference type="RuleBase" id="RU368066"/>
    </source>
</evidence>